<comment type="similarity">
    <text evidence="1">Belongs to the TPRG1 family.</text>
</comment>
<dbReference type="Pfam" id="PF12456">
    <property type="entry name" value="hSac2"/>
    <property type="match status" value="1"/>
</dbReference>
<dbReference type="OrthoDB" id="10012704at2759"/>
<evidence type="ECO:0000256" key="1">
    <source>
        <dbReference type="ARBA" id="ARBA00009163"/>
    </source>
</evidence>
<proteinExistence type="inferred from homology"/>
<sequence length="310" mass="35221">MIAEEQQSSTPDGDDLIHDPAVLDDDQPATVKEYQGATLQIGSEDNVEDDTPEVLVCQPSVGSGLSRSRPGSVIGGSSVRSTASRISMRPGRVQTEVSARSFYCYKESHFERAVNDVKSIIKPELDGELRSSWLLTEIDHWDFEREKIILLTDNSMFVVKYNFINEKLYEYRRIMLHVIHSICIGDFIYPNASLMPERKHGGIQIRFDRGEELSFGQKWNPWCSDIPWVTLSHHPLIYNPKETETTTYNVDEFFETIVAETSKVFTAKRPKDTLKVIEGPIKIETYASPVSLVFNQSAIGFFRDRNGVSF</sequence>
<evidence type="ECO:0000313" key="4">
    <source>
        <dbReference type="EMBL" id="CAG5136543.1"/>
    </source>
</evidence>
<feature type="domain" description="HSac2" evidence="3">
    <location>
        <begin position="104"/>
        <end position="277"/>
    </location>
</feature>
<name>A0A8S4A3U2_9EUPU</name>
<evidence type="ECO:0000256" key="2">
    <source>
        <dbReference type="SAM" id="MobiDB-lite"/>
    </source>
</evidence>
<gene>
    <name evidence="4" type="ORF">CUNI_LOCUS22101</name>
</gene>
<dbReference type="InterPro" id="IPR034753">
    <property type="entry name" value="hSac2"/>
</dbReference>
<evidence type="ECO:0000313" key="5">
    <source>
        <dbReference type="Proteomes" id="UP000678393"/>
    </source>
</evidence>
<dbReference type="GO" id="GO:0005737">
    <property type="term" value="C:cytoplasm"/>
    <property type="evidence" value="ECO:0007669"/>
    <property type="project" value="TreeGrafter"/>
</dbReference>
<feature type="region of interest" description="Disordered" evidence="2">
    <location>
        <begin position="60"/>
        <end position="80"/>
    </location>
</feature>
<comment type="caution">
    <text evidence="4">The sequence shown here is derived from an EMBL/GenBank/DDBJ whole genome shotgun (WGS) entry which is preliminary data.</text>
</comment>
<dbReference type="Proteomes" id="UP000678393">
    <property type="component" value="Unassembled WGS sequence"/>
</dbReference>
<reference evidence="4" key="1">
    <citation type="submission" date="2021-04" db="EMBL/GenBank/DDBJ databases">
        <authorList>
            <consortium name="Molecular Ecology Group"/>
        </authorList>
    </citation>
    <scope>NUCLEOTIDE SEQUENCE</scope>
</reference>
<dbReference type="InterPro" id="IPR022158">
    <property type="entry name" value="Inositol_phosphatase"/>
</dbReference>
<accession>A0A8S4A3U2</accession>
<dbReference type="PANTHER" id="PTHR31108">
    <property type="entry name" value="TUMOR PROTEIN P63-REGULATED GENE 1-LIKE PROTEIN"/>
    <property type="match status" value="1"/>
</dbReference>
<dbReference type="AlphaFoldDB" id="A0A8S4A3U2"/>
<feature type="compositionally biased region" description="Polar residues" evidence="2">
    <location>
        <begin position="1"/>
        <end position="11"/>
    </location>
</feature>
<dbReference type="InterPro" id="IPR040242">
    <property type="entry name" value="TPRG1-like"/>
</dbReference>
<protein>
    <recommendedName>
        <fullName evidence="3">HSac2 domain-containing protein</fullName>
    </recommendedName>
</protein>
<organism evidence="4 5">
    <name type="scientific">Candidula unifasciata</name>
    <dbReference type="NCBI Taxonomy" id="100452"/>
    <lineage>
        <taxon>Eukaryota</taxon>
        <taxon>Metazoa</taxon>
        <taxon>Spiralia</taxon>
        <taxon>Lophotrochozoa</taxon>
        <taxon>Mollusca</taxon>
        <taxon>Gastropoda</taxon>
        <taxon>Heterobranchia</taxon>
        <taxon>Euthyneura</taxon>
        <taxon>Panpulmonata</taxon>
        <taxon>Eupulmonata</taxon>
        <taxon>Stylommatophora</taxon>
        <taxon>Helicina</taxon>
        <taxon>Helicoidea</taxon>
        <taxon>Geomitridae</taxon>
        <taxon>Candidula</taxon>
    </lineage>
</organism>
<dbReference type="PROSITE" id="PS51791">
    <property type="entry name" value="HSAC2"/>
    <property type="match status" value="1"/>
</dbReference>
<keyword evidence="5" id="KW-1185">Reference proteome</keyword>
<feature type="region of interest" description="Disordered" evidence="2">
    <location>
        <begin position="1"/>
        <end position="27"/>
    </location>
</feature>
<evidence type="ECO:0000259" key="3">
    <source>
        <dbReference type="PROSITE" id="PS51791"/>
    </source>
</evidence>
<dbReference type="EMBL" id="CAJHNH020008543">
    <property type="protein sequence ID" value="CAG5136543.1"/>
    <property type="molecule type" value="Genomic_DNA"/>
</dbReference>
<dbReference type="PANTHER" id="PTHR31108:SF1">
    <property type="entry name" value="HSAC2 DOMAIN-CONTAINING PROTEIN"/>
    <property type="match status" value="1"/>
</dbReference>